<sequence>MKIDGGRVVSIDMMRGFSLLGILLVNMMSFHTPILYIDGQKWWESGLDKAVYFFIDVFVQGSFYPLFAFVFGYSLTIMMERSGAKGMAFYPVALRRFSVMLMLGALHVVLVWHGDILFTYAVCGFLLLAFIRLSAKKLVWSGVLIYLVPNLLLCLLFVAVLLISPAEMVLPVDKEAVKLSVETYSNGSFAEISAFRVKDWFYTNNPGAFFMYFITILPLFMIGAGAAKLKLFENVENYRRKMAAAAGIMFLAGLAFKLLPFTAGNNLLTVYIQDLFGGPLQAFSYAGFIALAGNMGFLRPLTAAGKISLTNYLCQSVIGSFIFYGYGLGLYGSISLFKGTMLAIILFGIQLAFSVRWTKRFYYGPVEWLLRAGSYWAAPKWRKERSGE</sequence>
<proteinExistence type="predicted"/>
<feature type="transmembrane region" description="Helical" evidence="1">
    <location>
        <begin position="142"/>
        <end position="163"/>
    </location>
</feature>
<feature type="transmembrane region" description="Helical" evidence="1">
    <location>
        <begin position="334"/>
        <end position="353"/>
    </location>
</feature>
<gene>
    <name evidence="3" type="ORF">D1970_11865</name>
</gene>
<dbReference type="AlphaFoldDB" id="A0A398B3V4"/>
<comment type="caution">
    <text evidence="3">The sequence shown here is derived from an EMBL/GenBank/DDBJ whole genome shotgun (WGS) entry which is preliminary data.</text>
</comment>
<dbReference type="EMBL" id="QWVT01000019">
    <property type="protein sequence ID" value="RID84585.1"/>
    <property type="molecule type" value="Genomic_DNA"/>
</dbReference>
<feature type="transmembrane region" description="Helical" evidence="1">
    <location>
        <begin position="116"/>
        <end position="135"/>
    </location>
</feature>
<name>A0A398B3V4_9BACI</name>
<feature type="domain" description="DUF418" evidence="2">
    <location>
        <begin position="227"/>
        <end position="376"/>
    </location>
</feature>
<accession>A0A398B3V4</accession>
<feature type="transmembrane region" description="Helical" evidence="1">
    <location>
        <begin position="87"/>
        <end position="110"/>
    </location>
</feature>
<keyword evidence="4" id="KW-1185">Reference proteome</keyword>
<dbReference type="Pfam" id="PF04235">
    <property type="entry name" value="DUF418"/>
    <property type="match status" value="1"/>
</dbReference>
<reference evidence="3 4" key="1">
    <citation type="submission" date="2018-08" db="EMBL/GenBank/DDBJ databases">
        <title>Bacillus jemisoniae sp. nov., Bacillus chryseoplanitiae sp. nov., Bacillus resnikiae sp. nov., and Bacillus frankliniae sp. nov., isolated from Viking spacecraft and associated surfaces.</title>
        <authorList>
            <person name="Seuylemezian A."/>
            <person name="Vaishampayan P."/>
        </authorList>
    </citation>
    <scope>NUCLEOTIDE SEQUENCE [LARGE SCALE GENOMIC DNA]</scope>
    <source>
        <strain evidence="3 4">JJ-247</strain>
    </source>
</reference>
<feature type="transmembrane region" description="Helical" evidence="1">
    <location>
        <begin position="209"/>
        <end position="231"/>
    </location>
</feature>
<feature type="transmembrane region" description="Helical" evidence="1">
    <location>
        <begin position="12"/>
        <end position="30"/>
    </location>
</feature>
<keyword evidence="1" id="KW-0472">Membrane</keyword>
<keyword evidence="1" id="KW-1133">Transmembrane helix</keyword>
<evidence type="ECO:0000259" key="2">
    <source>
        <dbReference type="Pfam" id="PF04235"/>
    </source>
</evidence>
<dbReference type="Proteomes" id="UP000265816">
    <property type="component" value="Unassembled WGS sequence"/>
</dbReference>
<protein>
    <submittedName>
        <fullName evidence="3">DUF418 domain-containing protein</fullName>
    </submittedName>
</protein>
<evidence type="ECO:0000313" key="3">
    <source>
        <dbReference type="EMBL" id="RID84585.1"/>
    </source>
</evidence>
<dbReference type="OrthoDB" id="9807744at2"/>
<dbReference type="PANTHER" id="PTHR30590:SF2">
    <property type="entry name" value="INNER MEMBRANE PROTEIN"/>
    <property type="match status" value="1"/>
</dbReference>
<evidence type="ECO:0000256" key="1">
    <source>
        <dbReference type="SAM" id="Phobius"/>
    </source>
</evidence>
<feature type="transmembrane region" description="Helical" evidence="1">
    <location>
        <begin position="243"/>
        <end position="263"/>
    </location>
</feature>
<organism evidence="3 4">
    <name type="scientific">Mesobacillus zeae</name>
    <dbReference type="NCBI Taxonomy" id="1917180"/>
    <lineage>
        <taxon>Bacteria</taxon>
        <taxon>Bacillati</taxon>
        <taxon>Bacillota</taxon>
        <taxon>Bacilli</taxon>
        <taxon>Bacillales</taxon>
        <taxon>Bacillaceae</taxon>
        <taxon>Mesobacillus</taxon>
    </lineage>
</organism>
<evidence type="ECO:0000313" key="4">
    <source>
        <dbReference type="Proteomes" id="UP000265816"/>
    </source>
</evidence>
<feature type="transmembrane region" description="Helical" evidence="1">
    <location>
        <begin position="309"/>
        <end position="328"/>
    </location>
</feature>
<dbReference type="InterPro" id="IPR007349">
    <property type="entry name" value="DUF418"/>
</dbReference>
<dbReference type="RefSeq" id="WP_119113088.1">
    <property type="nucleotide sequence ID" value="NZ_CBCSEO010000001.1"/>
</dbReference>
<dbReference type="PANTHER" id="PTHR30590">
    <property type="entry name" value="INNER MEMBRANE PROTEIN"/>
    <property type="match status" value="1"/>
</dbReference>
<dbReference type="InterPro" id="IPR052529">
    <property type="entry name" value="Bact_Transport_Assoc"/>
</dbReference>
<feature type="transmembrane region" description="Helical" evidence="1">
    <location>
        <begin position="50"/>
        <end position="75"/>
    </location>
</feature>
<keyword evidence="1" id="KW-0812">Transmembrane</keyword>
<feature type="transmembrane region" description="Helical" evidence="1">
    <location>
        <begin position="275"/>
        <end position="297"/>
    </location>
</feature>